<dbReference type="HOGENOM" id="CLU_2988649_0_0_9"/>
<evidence type="ECO:0000259" key="2">
    <source>
        <dbReference type="Pfam" id="PF26273"/>
    </source>
</evidence>
<evidence type="ECO:0000256" key="1">
    <source>
        <dbReference type="SAM" id="Phobius"/>
    </source>
</evidence>
<accession>U5MLG1</accession>
<dbReference type="RefSeq" id="WP_022743652.1">
    <property type="nucleotide sequence ID" value="NC_022571.1"/>
</dbReference>
<dbReference type="Pfam" id="PF26273">
    <property type="entry name" value="Gly_zipper"/>
    <property type="match status" value="1"/>
</dbReference>
<dbReference type="KEGG" id="csb:CLSA_c03110"/>
<dbReference type="EMBL" id="CP006721">
    <property type="protein sequence ID" value="AGX41363.1"/>
    <property type="molecule type" value="Genomic_DNA"/>
</dbReference>
<sequence length="57" mass="6419">MNNSPKHQNDNSKIGASIGMLLGVCFGTIFNNVGIYMLIGFTLGLFYDEHQEKKRKK</sequence>
<evidence type="ECO:0000313" key="3">
    <source>
        <dbReference type="EMBL" id="AGX41363.1"/>
    </source>
</evidence>
<feature type="transmembrane region" description="Helical" evidence="1">
    <location>
        <begin position="20"/>
        <end position="47"/>
    </location>
</feature>
<keyword evidence="1" id="KW-1133">Transmembrane helix</keyword>
<protein>
    <recommendedName>
        <fullName evidence="2">Glycine zipper-like domain-containing protein</fullName>
    </recommendedName>
</protein>
<dbReference type="GeneID" id="55476975"/>
<name>U5MLG1_CLOSA</name>
<dbReference type="AlphaFoldDB" id="U5MLG1"/>
<evidence type="ECO:0000313" key="4">
    <source>
        <dbReference type="Proteomes" id="UP000017118"/>
    </source>
</evidence>
<reference evidence="3 4" key="1">
    <citation type="journal article" date="2013" name="Genome Announc.">
        <title>Complete Genome Sequence of the Solvent Producer Clostridium saccharobutylicum NCP262 (DSM 13864).</title>
        <authorList>
            <person name="Poehlein A."/>
            <person name="Hartwich K."/>
            <person name="Krabben P."/>
            <person name="Ehrenreich A."/>
            <person name="Liebl W."/>
            <person name="Durre P."/>
            <person name="Gottschalk G."/>
            <person name="Daniel R."/>
        </authorList>
    </citation>
    <scope>NUCLEOTIDE SEQUENCE [LARGE SCALE GENOMIC DNA]</scope>
    <source>
        <strain evidence="3">DSM 13864</strain>
    </source>
</reference>
<dbReference type="InterPro" id="IPR058598">
    <property type="entry name" value="Gly_zipper-like_dom"/>
</dbReference>
<feature type="domain" description="Glycine zipper-like" evidence="2">
    <location>
        <begin position="6"/>
        <end position="47"/>
    </location>
</feature>
<keyword evidence="4" id="KW-1185">Reference proteome</keyword>
<keyword evidence="1" id="KW-0812">Transmembrane</keyword>
<dbReference type="PATRIC" id="fig|1345695.10.peg.4427"/>
<gene>
    <name evidence="3" type="ORF">CLSA_c03110</name>
</gene>
<proteinExistence type="predicted"/>
<keyword evidence="1" id="KW-0472">Membrane</keyword>
<organism evidence="3 4">
    <name type="scientific">Clostridium saccharobutylicum DSM 13864</name>
    <dbReference type="NCBI Taxonomy" id="1345695"/>
    <lineage>
        <taxon>Bacteria</taxon>
        <taxon>Bacillati</taxon>
        <taxon>Bacillota</taxon>
        <taxon>Clostridia</taxon>
        <taxon>Eubacteriales</taxon>
        <taxon>Clostridiaceae</taxon>
        <taxon>Clostridium</taxon>
    </lineage>
</organism>
<dbReference type="Proteomes" id="UP000017118">
    <property type="component" value="Chromosome"/>
</dbReference>